<accession>A0A1Y1JIG1</accession>
<dbReference type="RefSeq" id="XP_028543181.1">
    <property type="nucleotide sequence ID" value="XM_028687380.1"/>
</dbReference>
<dbReference type="GeneID" id="39747307"/>
<sequence>MYTYRKIFNFYKNNTFAFYLGNTWFLLISSSLVFSVKYFKNFENRHSYIEDAVNILKVYLHCTNDTNIRVIKKKGNIDSSNERAKCELLLFYKGEKIQLHVNAIKEDKEKERLTNSADSYDEDSKDISDYLENPYLIKREIKFLFHKLRSFILSFISSRENGNDKTGEIGKKNAQSFQTNETRMDNKQGDVNNLIRNKNEEILNIIQKGKMWKISNIIMVKKNKYENEVHGNGQSLISHINKLIDNFFHYKYEIHAVYGNPIHNSYYYKYDKKKRTFSETQKNIGKVTLCAFLFSTLLAIKRIFIYKNSYSSLNFVKHFVLNNKELYKIMGNSQIQILSISGMHEKNYLNSKVFIQVKETQGVVQITATKNKMDKHFFILHAKLLLNNETIELKKY</sequence>
<protein>
    <submittedName>
        <fullName evidence="2">Uncharacterized protein</fullName>
    </submittedName>
</protein>
<keyword evidence="1" id="KW-0812">Transmembrane</keyword>
<keyword evidence="3" id="KW-1185">Reference proteome</keyword>
<feature type="transmembrane region" description="Helical" evidence="1">
    <location>
        <begin position="16"/>
        <end position="36"/>
    </location>
</feature>
<evidence type="ECO:0000256" key="1">
    <source>
        <dbReference type="SAM" id="Phobius"/>
    </source>
</evidence>
<dbReference type="EMBL" id="BDQF01000009">
    <property type="protein sequence ID" value="GAW80592.1"/>
    <property type="molecule type" value="Genomic_DNA"/>
</dbReference>
<proteinExistence type="predicted"/>
<reference evidence="3" key="1">
    <citation type="submission" date="2017-04" db="EMBL/GenBank/DDBJ databases">
        <title>Plasmodium gonderi genome.</title>
        <authorList>
            <person name="Arisue N."/>
            <person name="Honma H."/>
            <person name="Kawai S."/>
            <person name="Tougan T."/>
            <person name="Tanabe K."/>
            <person name="Horii T."/>
        </authorList>
    </citation>
    <scope>NUCLEOTIDE SEQUENCE [LARGE SCALE GENOMIC DNA]</scope>
    <source>
        <strain evidence="3">ATCC 30045</strain>
    </source>
</reference>
<dbReference type="OrthoDB" id="370861at2759"/>
<dbReference type="AlphaFoldDB" id="A0A1Y1JIG1"/>
<keyword evidence="1" id="KW-0472">Membrane</keyword>
<dbReference type="Proteomes" id="UP000195521">
    <property type="component" value="Unassembled WGS sequence"/>
</dbReference>
<name>A0A1Y1JIG1_PLAGO</name>
<gene>
    <name evidence="2" type="ORF">PGO_081580</name>
</gene>
<dbReference type="OMA" id="NNIMMVK"/>
<evidence type="ECO:0000313" key="2">
    <source>
        <dbReference type="EMBL" id="GAW80592.1"/>
    </source>
</evidence>
<organism evidence="2 3">
    <name type="scientific">Plasmodium gonderi</name>
    <dbReference type="NCBI Taxonomy" id="77519"/>
    <lineage>
        <taxon>Eukaryota</taxon>
        <taxon>Sar</taxon>
        <taxon>Alveolata</taxon>
        <taxon>Apicomplexa</taxon>
        <taxon>Aconoidasida</taxon>
        <taxon>Haemosporida</taxon>
        <taxon>Plasmodiidae</taxon>
        <taxon>Plasmodium</taxon>
        <taxon>Plasmodium (Plasmodium)</taxon>
    </lineage>
</organism>
<evidence type="ECO:0000313" key="3">
    <source>
        <dbReference type="Proteomes" id="UP000195521"/>
    </source>
</evidence>
<keyword evidence="1" id="KW-1133">Transmembrane helix</keyword>
<comment type="caution">
    <text evidence="2">The sequence shown here is derived from an EMBL/GenBank/DDBJ whole genome shotgun (WGS) entry which is preliminary data.</text>
</comment>